<dbReference type="PRINTS" id="PR00033">
    <property type="entry name" value="HTHASNC"/>
</dbReference>
<dbReference type="Pfam" id="PF01037">
    <property type="entry name" value="AsnC_trans_reg"/>
    <property type="match status" value="1"/>
</dbReference>
<keyword evidence="6" id="KW-1185">Reference proteome</keyword>
<dbReference type="SMART" id="SM00344">
    <property type="entry name" value="HTH_ASNC"/>
    <property type="match status" value="1"/>
</dbReference>
<feature type="domain" description="HTH asnC-type" evidence="4">
    <location>
        <begin position="5"/>
        <end position="74"/>
    </location>
</feature>
<dbReference type="InterPro" id="IPR019888">
    <property type="entry name" value="Tscrpt_reg_AsnC-like"/>
</dbReference>
<dbReference type="Gene3D" id="1.10.10.10">
    <property type="entry name" value="Winged helix-like DNA-binding domain superfamily/Winged helix DNA-binding domain"/>
    <property type="match status" value="1"/>
</dbReference>
<sequence length="150" mass="16694">MDLRLDDIDRHLLSLLQANAREPAANLARKLKVARTTIVARIARLEREGIVAGYGVRLGQRIEHAAVRAFCGISCNARSASAVIRALERLPEVEEVWAVSGQYDYMVLFRCETPEKLDALLDQIGLIDGISQTHTSLVLSRKIDRRSSVT</sequence>
<name>A0ABU8VLW4_9BURK</name>
<dbReference type="Gene3D" id="3.30.70.920">
    <property type="match status" value="1"/>
</dbReference>
<evidence type="ECO:0000313" key="5">
    <source>
        <dbReference type="EMBL" id="MEJ8814657.1"/>
    </source>
</evidence>
<evidence type="ECO:0000256" key="3">
    <source>
        <dbReference type="ARBA" id="ARBA00023163"/>
    </source>
</evidence>
<dbReference type="InterPro" id="IPR036388">
    <property type="entry name" value="WH-like_DNA-bd_sf"/>
</dbReference>
<keyword evidence="3" id="KW-0804">Transcription</keyword>
<dbReference type="PANTHER" id="PTHR30154:SF53">
    <property type="entry name" value="HTH-TYPE TRANSCRIPTIONAL REGULATOR LRPC"/>
    <property type="match status" value="1"/>
</dbReference>
<dbReference type="Pfam" id="PF13404">
    <property type="entry name" value="HTH_AsnC-type"/>
    <property type="match status" value="1"/>
</dbReference>
<reference evidence="5 6" key="1">
    <citation type="submission" date="2024-03" db="EMBL/GenBank/DDBJ databases">
        <title>Novel species of the genus Variovorax.</title>
        <authorList>
            <person name="Liu Q."/>
            <person name="Xin Y.-H."/>
        </authorList>
    </citation>
    <scope>NUCLEOTIDE SEQUENCE [LARGE SCALE GENOMIC DNA]</scope>
    <source>
        <strain evidence="5 6">KACC 18899</strain>
    </source>
</reference>
<keyword evidence="2" id="KW-0238">DNA-binding</keyword>
<comment type="caution">
    <text evidence="5">The sequence shown here is derived from an EMBL/GenBank/DDBJ whole genome shotgun (WGS) entry which is preliminary data.</text>
</comment>
<dbReference type="EMBL" id="JBBKZU010000014">
    <property type="protein sequence ID" value="MEJ8814657.1"/>
    <property type="molecule type" value="Genomic_DNA"/>
</dbReference>
<dbReference type="InterPro" id="IPR011008">
    <property type="entry name" value="Dimeric_a/b-barrel"/>
</dbReference>
<gene>
    <name evidence="5" type="ORF">WKW77_26530</name>
</gene>
<keyword evidence="1" id="KW-0805">Transcription regulation</keyword>
<evidence type="ECO:0000259" key="4">
    <source>
        <dbReference type="PROSITE" id="PS50956"/>
    </source>
</evidence>
<evidence type="ECO:0000256" key="1">
    <source>
        <dbReference type="ARBA" id="ARBA00023015"/>
    </source>
</evidence>
<dbReference type="SUPFAM" id="SSF46785">
    <property type="entry name" value="Winged helix' DNA-binding domain"/>
    <property type="match status" value="1"/>
</dbReference>
<dbReference type="InterPro" id="IPR036390">
    <property type="entry name" value="WH_DNA-bd_sf"/>
</dbReference>
<dbReference type="PANTHER" id="PTHR30154">
    <property type="entry name" value="LEUCINE-RESPONSIVE REGULATORY PROTEIN"/>
    <property type="match status" value="1"/>
</dbReference>
<dbReference type="InterPro" id="IPR000485">
    <property type="entry name" value="AsnC-type_HTH_dom"/>
</dbReference>
<proteinExistence type="predicted"/>
<evidence type="ECO:0000256" key="2">
    <source>
        <dbReference type="ARBA" id="ARBA00023125"/>
    </source>
</evidence>
<dbReference type="RefSeq" id="WP_340359887.1">
    <property type="nucleotide sequence ID" value="NZ_JBBKZU010000014.1"/>
</dbReference>
<dbReference type="PROSITE" id="PS50956">
    <property type="entry name" value="HTH_ASNC_2"/>
    <property type="match status" value="1"/>
</dbReference>
<dbReference type="SUPFAM" id="SSF54909">
    <property type="entry name" value="Dimeric alpha+beta barrel"/>
    <property type="match status" value="1"/>
</dbReference>
<dbReference type="Proteomes" id="UP001365846">
    <property type="component" value="Unassembled WGS sequence"/>
</dbReference>
<dbReference type="InterPro" id="IPR019887">
    <property type="entry name" value="Tscrpt_reg_AsnC/Lrp_C"/>
</dbReference>
<accession>A0ABU8VLW4</accession>
<organism evidence="5 6">
    <name type="scientific">Variovorax ureilyticus</name>
    <dbReference type="NCBI Taxonomy" id="1836198"/>
    <lineage>
        <taxon>Bacteria</taxon>
        <taxon>Pseudomonadati</taxon>
        <taxon>Pseudomonadota</taxon>
        <taxon>Betaproteobacteria</taxon>
        <taxon>Burkholderiales</taxon>
        <taxon>Comamonadaceae</taxon>
        <taxon>Variovorax</taxon>
    </lineage>
</organism>
<protein>
    <submittedName>
        <fullName evidence="5">Lrp/AsnC family transcriptional regulator</fullName>
    </submittedName>
</protein>
<evidence type="ECO:0000313" key="6">
    <source>
        <dbReference type="Proteomes" id="UP001365846"/>
    </source>
</evidence>